<evidence type="ECO:0000313" key="16">
    <source>
        <dbReference type="Proteomes" id="UP000002279"/>
    </source>
</evidence>
<feature type="transmembrane region" description="Helical" evidence="12">
    <location>
        <begin position="296"/>
        <end position="317"/>
    </location>
</feature>
<keyword evidence="13" id="KW-0732">Signal</keyword>
<name>F7G3G1_ORNAN</name>
<keyword evidence="16" id="KW-1185">Reference proteome</keyword>
<feature type="signal peptide" evidence="13">
    <location>
        <begin position="1"/>
        <end position="19"/>
    </location>
</feature>
<dbReference type="GO" id="GO:0032991">
    <property type="term" value="C:protein-containing complex"/>
    <property type="evidence" value="ECO:0007669"/>
    <property type="project" value="Ensembl"/>
</dbReference>
<dbReference type="GO" id="GO:0015057">
    <property type="term" value="F:thrombin-activated receptor activity"/>
    <property type="evidence" value="ECO:0007669"/>
    <property type="project" value="InterPro"/>
</dbReference>
<feature type="transmembrane region" description="Helical" evidence="12">
    <location>
        <begin position="260"/>
        <end position="284"/>
    </location>
</feature>
<evidence type="ECO:0000256" key="9">
    <source>
        <dbReference type="ARBA" id="ARBA00023180"/>
    </source>
</evidence>
<evidence type="ECO:0000256" key="11">
    <source>
        <dbReference type="PIRSR" id="PIRSR603912-52"/>
    </source>
</evidence>
<comment type="subcellular location">
    <subcellularLocation>
        <location evidence="1">Cell membrane</location>
        <topology evidence="1">Multi-pass membrane protein</topology>
    </subcellularLocation>
</comment>
<dbReference type="FunCoup" id="F7G3G1">
    <property type="interactions" value="483"/>
</dbReference>
<keyword evidence="6 12" id="KW-0472">Membrane</keyword>
<dbReference type="eggNOG" id="ENOG502QWI1">
    <property type="taxonomic scope" value="Eukaryota"/>
</dbReference>
<dbReference type="PANTHER" id="PTHR24232:SF0">
    <property type="entry name" value="PROTEINASE-ACTIVATED RECEPTOR 3"/>
    <property type="match status" value="1"/>
</dbReference>
<dbReference type="GO" id="GO:1990806">
    <property type="term" value="P:ligand-gated ion channel signaling pathway"/>
    <property type="evidence" value="ECO:0007669"/>
    <property type="project" value="Ensembl"/>
</dbReference>
<keyword evidence="9" id="KW-0325">Glycoprotein</keyword>
<dbReference type="AlphaFoldDB" id="F7G3G1"/>
<evidence type="ECO:0000256" key="3">
    <source>
        <dbReference type="ARBA" id="ARBA00022692"/>
    </source>
</evidence>
<dbReference type="SUPFAM" id="SSF81321">
    <property type="entry name" value="Family A G protein-coupled receptor-like"/>
    <property type="match status" value="1"/>
</dbReference>
<keyword evidence="2" id="KW-1003">Cell membrane</keyword>
<protein>
    <submittedName>
        <fullName evidence="15">Coagulation factor II thrombin receptor like 2</fullName>
    </submittedName>
</protein>
<evidence type="ECO:0000256" key="13">
    <source>
        <dbReference type="SAM" id="SignalP"/>
    </source>
</evidence>
<dbReference type="GO" id="GO:0007186">
    <property type="term" value="P:G protein-coupled receptor signaling pathway"/>
    <property type="evidence" value="ECO:0000318"/>
    <property type="project" value="GO_Central"/>
</dbReference>
<dbReference type="OrthoDB" id="8859266at2759"/>
<feature type="transmembrane region" description="Helical" evidence="12">
    <location>
        <begin position="128"/>
        <end position="148"/>
    </location>
</feature>
<dbReference type="FunFam" id="1.20.1070.10:FF:000040">
    <property type="entry name" value="Coagulation factor 2 (thrombin) receptor"/>
    <property type="match status" value="1"/>
</dbReference>
<dbReference type="GO" id="GO:0032024">
    <property type="term" value="P:positive regulation of insulin secretion"/>
    <property type="evidence" value="ECO:0007669"/>
    <property type="project" value="Ensembl"/>
</dbReference>
<feature type="transmembrane region" description="Helical" evidence="12">
    <location>
        <begin position="100"/>
        <end position="121"/>
    </location>
</feature>
<dbReference type="RefSeq" id="XP_003428245.1">
    <property type="nucleotide sequence ID" value="XM_003428197.3"/>
</dbReference>
<dbReference type="CTD" id="2151"/>
<keyword evidence="3 12" id="KW-0812">Transmembrane</keyword>
<dbReference type="CDD" id="cd15371">
    <property type="entry name" value="7tmA_PAR3"/>
    <property type="match status" value="1"/>
</dbReference>
<dbReference type="Gene3D" id="1.20.1070.10">
    <property type="entry name" value="Rhodopsin 7-helix transmembrane proteins"/>
    <property type="match status" value="1"/>
</dbReference>
<dbReference type="Pfam" id="PF00001">
    <property type="entry name" value="7tm_1"/>
    <property type="match status" value="1"/>
</dbReference>
<keyword evidence="7 11" id="KW-1015">Disulfide bond</keyword>
<keyword evidence="8" id="KW-0675">Receptor</keyword>
<reference evidence="15" key="3">
    <citation type="submission" date="2025-09" db="UniProtKB">
        <authorList>
            <consortium name="Ensembl"/>
        </authorList>
    </citation>
    <scope>IDENTIFICATION</scope>
    <source>
        <strain evidence="15">Glennie</strain>
    </source>
</reference>
<keyword evidence="4 12" id="KW-1133">Transmembrane helix</keyword>
<evidence type="ECO:0000256" key="5">
    <source>
        <dbReference type="ARBA" id="ARBA00023040"/>
    </source>
</evidence>
<organism evidence="15 16">
    <name type="scientific">Ornithorhynchus anatinus</name>
    <name type="common">Duckbill platypus</name>
    <dbReference type="NCBI Taxonomy" id="9258"/>
    <lineage>
        <taxon>Eukaryota</taxon>
        <taxon>Metazoa</taxon>
        <taxon>Chordata</taxon>
        <taxon>Craniata</taxon>
        <taxon>Vertebrata</taxon>
        <taxon>Euteleostomi</taxon>
        <taxon>Mammalia</taxon>
        <taxon>Monotremata</taxon>
        <taxon>Ornithorhynchidae</taxon>
        <taxon>Ornithorhynchus</taxon>
    </lineage>
</organism>
<dbReference type="KEGG" id="oaa:100680893"/>
<dbReference type="PRINTS" id="PR00237">
    <property type="entry name" value="GPCRRHODOPSN"/>
</dbReference>
<dbReference type="PRINTS" id="PR01428">
    <property type="entry name" value="PROTEASEAR"/>
</dbReference>
<dbReference type="PANTHER" id="PTHR24232">
    <property type="entry name" value="G-PROTEIN COUPLED RECEPTOR"/>
    <property type="match status" value="1"/>
</dbReference>
<gene>
    <name evidence="15" type="primary">F2RL2</name>
</gene>
<evidence type="ECO:0000256" key="8">
    <source>
        <dbReference type="ARBA" id="ARBA00023170"/>
    </source>
</evidence>
<dbReference type="GO" id="GO:0048018">
    <property type="term" value="F:receptor ligand activity"/>
    <property type="evidence" value="ECO:0007669"/>
    <property type="project" value="Ensembl"/>
</dbReference>
<dbReference type="GO" id="GO:0016324">
    <property type="term" value="C:apical plasma membrane"/>
    <property type="evidence" value="ECO:0007669"/>
    <property type="project" value="Ensembl"/>
</dbReference>
<dbReference type="PRINTS" id="PR01429">
    <property type="entry name" value="PROTEASEAR3"/>
</dbReference>
<feature type="chain" id="PRO_5028227923" evidence="13">
    <location>
        <begin position="20"/>
        <end position="381"/>
    </location>
</feature>
<reference evidence="15" key="2">
    <citation type="submission" date="2025-08" db="UniProtKB">
        <authorList>
            <consortium name="Ensembl"/>
        </authorList>
    </citation>
    <scope>IDENTIFICATION</scope>
    <source>
        <strain evidence="15">Glennie</strain>
    </source>
</reference>
<dbReference type="InterPro" id="IPR017452">
    <property type="entry name" value="GPCR_Rhodpsn_7TM"/>
</dbReference>
<reference evidence="15 16" key="1">
    <citation type="journal article" date="2008" name="Nature">
        <title>Genome analysis of the platypus reveals unique signatures of evolution.</title>
        <authorList>
            <person name="Warren W.C."/>
            <person name="Hillier L.W."/>
            <person name="Marshall Graves J.A."/>
            <person name="Birney E."/>
            <person name="Ponting C.P."/>
            <person name="Grutzner F."/>
            <person name="Belov K."/>
            <person name="Miller W."/>
            <person name="Clarke L."/>
            <person name="Chinwalla A.T."/>
            <person name="Yang S.P."/>
            <person name="Heger A."/>
            <person name="Locke D.P."/>
            <person name="Miethke P."/>
            <person name="Waters P.D."/>
            <person name="Veyrunes F."/>
            <person name="Fulton L."/>
            <person name="Fulton B."/>
            <person name="Graves T."/>
            <person name="Wallis J."/>
            <person name="Puente X.S."/>
            <person name="Lopez-Otin C."/>
            <person name="Ordonez G.R."/>
            <person name="Eichler E.E."/>
            <person name="Chen L."/>
            <person name="Cheng Z."/>
            <person name="Deakin J.E."/>
            <person name="Alsop A."/>
            <person name="Thompson K."/>
            <person name="Kirby P."/>
            <person name="Papenfuss A.T."/>
            <person name="Wakefield M.J."/>
            <person name="Olender T."/>
            <person name="Lancet D."/>
            <person name="Huttley G.A."/>
            <person name="Smit A.F."/>
            <person name="Pask A."/>
            <person name="Temple-Smith P."/>
            <person name="Batzer M.A."/>
            <person name="Walker J.A."/>
            <person name="Konkel M.K."/>
            <person name="Harris R.S."/>
            <person name="Whittington C.M."/>
            <person name="Wong E.S."/>
            <person name="Gemmell N.J."/>
            <person name="Buschiazzo E."/>
            <person name="Vargas Jentzsch I.M."/>
            <person name="Merkel A."/>
            <person name="Schmitz J."/>
            <person name="Zemann A."/>
            <person name="Churakov G."/>
            <person name="Kriegs J.O."/>
            <person name="Brosius J."/>
            <person name="Murchison E.P."/>
            <person name="Sachidanandam R."/>
            <person name="Smith C."/>
            <person name="Hannon G.J."/>
            <person name="Tsend-Ayush E."/>
            <person name="McMillan D."/>
            <person name="Attenborough R."/>
            <person name="Rens W."/>
            <person name="Ferguson-Smith M."/>
            <person name="Lefevre C.M."/>
            <person name="Sharp J.A."/>
            <person name="Nicholas K.R."/>
            <person name="Ray D.A."/>
            <person name="Kube M."/>
            <person name="Reinhardt R."/>
            <person name="Pringle T.H."/>
            <person name="Taylor J."/>
            <person name="Jones R.C."/>
            <person name="Nixon B."/>
            <person name="Dacheux J.L."/>
            <person name="Niwa H."/>
            <person name="Sekita Y."/>
            <person name="Huang X."/>
            <person name="Stark A."/>
            <person name="Kheradpour P."/>
            <person name="Kellis M."/>
            <person name="Flicek P."/>
            <person name="Chen Y."/>
            <person name="Webber C."/>
            <person name="Hardison R."/>
            <person name="Nelson J."/>
            <person name="Hallsworth-Pepin K."/>
            <person name="Delehaunty K."/>
            <person name="Markovic C."/>
            <person name="Minx P."/>
            <person name="Feng Y."/>
            <person name="Kremitzki C."/>
            <person name="Mitreva M."/>
            <person name="Glasscock J."/>
            <person name="Wylie T."/>
            <person name="Wohldmann P."/>
            <person name="Thiru P."/>
            <person name="Nhan M.N."/>
            <person name="Pohl C.S."/>
            <person name="Smith S.M."/>
            <person name="Hou S."/>
            <person name="Nefedov M."/>
            <person name="de Jong P.J."/>
            <person name="Renfree M.B."/>
            <person name="Mardis E.R."/>
            <person name="Wilson R.K."/>
        </authorList>
    </citation>
    <scope>NUCLEOTIDE SEQUENCE [LARGE SCALE GENOMIC DNA]</scope>
    <source>
        <strain evidence="15 16">Glennie</strain>
    </source>
</reference>
<dbReference type="Ensembl" id="ENSOANT00000024853.2">
    <property type="protein sequence ID" value="ENSOANP00000024849.2"/>
    <property type="gene ID" value="ENSOANG00000015767.2"/>
</dbReference>
<keyword evidence="5" id="KW-0297">G-protein coupled receptor</keyword>
<accession>F7G3G1</accession>
<evidence type="ECO:0000256" key="2">
    <source>
        <dbReference type="ARBA" id="ARBA00022475"/>
    </source>
</evidence>
<evidence type="ECO:0000256" key="7">
    <source>
        <dbReference type="ARBA" id="ARBA00023157"/>
    </source>
</evidence>
<evidence type="ECO:0000313" key="15">
    <source>
        <dbReference type="Ensembl" id="ENSOANP00000024849.2"/>
    </source>
</evidence>
<evidence type="ECO:0000256" key="6">
    <source>
        <dbReference type="ARBA" id="ARBA00023136"/>
    </source>
</evidence>
<feature type="transmembrane region" description="Helical" evidence="12">
    <location>
        <begin position="209"/>
        <end position="230"/>
    </location>
</feature>
<dbReference type="GO" id="GO:0004930">
    <property type="term" value="F:G protein-coupled receptor activity"/>
    <property type="evidence" value="ECO:0000318"/>
    <property type="project" value="GO_Central"/>
</dbReference>
<dbReference type="STRING" id="9258.ENSOANP00000024849"/>
<evidence type="ECO:0000256" key="4">
    <source>
        <dbReference type="ARBA" id="ARBA00022989"/>
    </source>
</evidence>
<dbReference type="InterPro" id="IPR000276">
    <property type="entry name" value="GPCR_Rhodpsn"/>
</dbReference>
<feature type="transmembrane region" description="Helical" evidence="12">
    <location>
        <begin position="168"/>
        <end position="189"/>
    </location>
</feature>
<dbReference type="InterPro" id="IPR003912">
    <property type="entry name" value="Protea_act_rcpt"/>
</dbReference>
<proteinExistence type="predicted"/>
<dbReference type="OMA" id="VVFYGNM"/>
<evidence type="ECO:0000256" key="10">
    <source>
        <dbReference type="ARBA" id="ARBA00023224"/>
    </source>
</evidence>
<dbReference type="GeneID" id="100680893"/>
<feature type="domain" description="G-protein coupled receptors family 1 profile" evidence="14">
    <location>
        <begin position="111"/>
        <end position="358"/>
    </location>
</feature>
<evidence type="ECO:0000256" key="12">
    <source>
        <dbReference type="SAM" id="Phobius"/>
    </source>
</evidence>
<keyword evidence="10" id="KW-0807">Transducer</keyword>
<evidence type="ECO:0000256" key="1">
    <source>
        <dbReference type="ARBA" id="ARBA00004651"/>
    </source>
</evidence>
<dbReference type="GO" id="GO:0007596">
    <property type="term" value="P:blood coagulation"/>
    <property type="evidence" value="ECO:0007669"/>
    <property type="project" value="InterPro"/>
</dbReference>
<dbReference type="GO" id="GO:0005886">
    <property type="term" value="C:plasma membrane"/>
    <property type="evidence" value="ECO:0000318"/>
    <property type="project" value="GO_Central"/>
</dbReference>
<dbReference type="PROSITE" id="PS50262">
    <property type="entry name" value="G_PROTEIN_RECEP_F1_2"/>
    <property type="match status" value="1"/>
</dbReference>
<dbReference type="InterPro" id="IPR003943">
    <property type="entry name" value="Prot_act_rcpt_3"/>
</dbReference>
<feature type="disulfide bond" evidence="11">
    <location>
        <begin position="166"/>
        <end position="245"/>
    </location>
</feature>
<feature type="transmembrane region" description="Helical" evidence="12">
    <location>
        <begin position="337"/>
        <end position="360"/>
    </location>
</feature>
<dbReference type="InParanoid" id="F7G3G1"/>
<evidence type="ECO:0000259" key="14">
    <source>
        <dbReference type="PROSITE" id="PS50262"/>
    </source>
</evidence>
<dbReference type="Bgee" id="ENSOANG00000015767">
    <property type="expression patterns" value="Expressed in fibroblast and 5 other cell types or tissues"/>
</dbReference>
<sequence length="381" mass="42979">MKTLVLATTGLFLLSAGLGQKGAERDTANPAKPTPFLKTFRGAPQDVYEDIPLSVIEGWTSATLTKGCSGETTDGASLRVNNATLGYLTSSLSTKLIPTVYIMVFALGVPANAVTLWMLLFQSGSVSVTIFYTNLAVADFLFCLTLPFKISYHLNGNNWLFGEAMCRATTVIFYGNMYCSILLLACISLSRYLAVVHPFLYRRLPRRHYAILACGLVWLTVFLYMLPFFILKQEYHLEQLGIFTCHDVHNTCETISPFQFYYFISLAVFGFLVPLGVIVFCYVTIVRSLKAYDQKWFWYVKVSLLILSIFAICFTPSNMILIAHHANYYYNNMDDLYVFYLVALCLGSLNSCLDPFLYFLMSKITDHSSSYLTTVKTAREQ</sequence>
<dbReference type="GeneTree" id="ENSGT01050000244840"/>
<dbReference type="HOGENOM" id="CLU_009579_8_2_1"/>
<dbReference type="Proteomes" id="UP000002279">
    <property type="component" value="Chromosome 1"/>
</dbReference>